<dbReference type="AlphaFoldDB" id="A0A9W8RXC9"/>
<accession>A0A9W8RXC9</accession>
<dbReference type="OrthoDB" id="2823490at2759"/>
<evidence type="ECO:0000313" key="1">
    <source>
        <dbReference type="EMBL" id="KAJ4258115.1"/>
    </source>
</evidence>
<comment type="caution">
    <text evidence="1">The sequence shown here is derived from an EMBL/GenBank/DDBJ whole genome shotgun (WGS) entry which is preliminary data.</text>
</comment>
<protein>
    <submittedName>
        <fullName evidence="1">Uncharacterized protein</fullName>
    </submittedName>
</protein>
<keyword evidence="2" id="KW-1185">Reference proteome</keyword>
<gene>
    <name evidence="1" type="ORF">NW762_008256</name>
</gene>
<proteinExistence type="predicted"/>
<evidence type="ECO:0000313" key="2">
    <source>
        <dbReference type="Proteomes" id="UP001152049"/>
    </source>
</evidence>
<organism evidence="1 2">
    <name type="scientific">Fusarium torreyae</name>
    <dbReference type="NCBI Taxonomy" id="1237075"/>
    <lineage>
        <taxon>Eukaryota</taxon>
        <taxon>Fungi</taxon>
        <taxon>Dikarya</taxon>
        <taxon>Ascomycota</taxon>
        <taxon>Pezizomycotina</taxon>
        <taxon>Sordariomycetes</taxon>
        <taxon>Hypocreomycetidae</taxon>
        <taxon>Hypocreales</taxon>
        <taxon>Nectriaceae</taxon>
        <taxon>Fusarium</taxon>
    </lineage>
</organism>
<sequence length="323" mass="37769">MAICNLPLEIRQDIFERVITSPITPTTPSESQHGRHDYTKNAFDGGGIWQLPPQNPALCLLLVNKQFSSEVKDVVKRLPDNYHVDIMFLKHHGLWTTWTLPKKPTTQYIDTVTATIRMFDPTDDLDPRFAKSLNFRGGDGGPETAVWAFHNLLVFLVEKGPGYLGYLKDCCYIVKRIEINIVAPTDGATHKSIVCTDQEKPRWLQRRRAVFNDDTIPPEKRLADYMVDNLRIVLRPDRQLKRYNEALYENVIEAIVFRVNGEEFKIFDMEKMMDAYDIHHWGTFNEYAEQQKENLRKWKKWVLARRARVKQGLELEEHFSDLY</sequence>
<reference evidence="1" key="1">
    <citation type="submission" date="2022-09" db="EMBL/GenBank/DDBJ databases">
        <title>Fusarium specimens isolated from Avocado Roots.</title>
        <authorList>
            <person name="Stajich J."/>
            <person name="Roper C."/>
            <person name="Heimlech-Rivalta G."/>
        </authorList>
    </citation>
    <scope>NUCLEOTIDE SEQUENCE</scope>
    <source>
        <strain evidence="1">CF00136</strain>
    </source>
</reference>
<dbReference type="Proteomes" id="UP001152049">
    <property type="component" value="Unassembled WGS sequence"/>
</dbReference>
<name>A0A9W8RXC9_9HYPO</name>
<dbReference type="EMBL" id="JAOQAZ010000016">
    <property type="protein sequence ID" value="KAJ4258115.1"/>
    <property type="molecule type" value="Genomic_DNA"/>
</dbReference>